<dbReference type="Proteomes" id="UP000245934">
    <property type="component" value="Unassembled WGS sequence"/>
</dbReference>
<dbReference type="InterPro" id="IPR013105">
    <property type="entry name" value="TPR_2"/>
</dbReference>
<evidence type="ECO:0000259" key="4">
    <source>
        <dbReference type="Pfam" id="PF07705"/>
    </source>
</evidence>
<dbReference type="OrthoDB" id="115601at2157"/>
<organism evidence="5 6">
    <name type="scientific">Methanospirillum stamsii</name>
    <dbReference type="NCBI Taxonomy" id="1277351"/>
    <lineage>
        <taxon>Archaea</taxon>
        <taxon>Methanobacteriati</taxon>
        <taxon>Methanobacteriota</taxon>
        <taxon>Stenosarchaea group</taxon>
        <taxon>Methanomicrobia</taxon>
        <taxon>Methanomicrobiales</taxon>
        <taxon>Methanospirillaceae</taxon>
        <taxon>Methanospirillum</taxon>
    </lineage>
</organism>
<dbReference type="InterPro" id="IPR019734">
    <property type="entry name" value="TPR_rpt"/>
</dbReference>
<feature type="domain" description="CARDB" evidence="4">
    <location>
        <begin position="282"/>
        <end position="390"/>
    </location>
</feature>
<dbReference type="AlphaFoldDB" id="A0A2V2NFR8"/>
<keyword evidence="1" id="KW-0677">Repeat</keyword>
<dbReference type="InterPro" id="IPR011990">
    <property type="entry name" value="TPR-like_helical_dom_sf"/>
</dbReference>
<dbReference type="EMBL" id="QGMZ01000011">
    <property type="protein sequence ID" value="PWR75208.1"/>
    <property type="molecule type" value="Genomic_DNA"/>
</dbReference>
<accession>A0A2V2NFR8</accession>
<dbReference type="InterPro" id="IPR011635">
    <property type="entry name" value="CARDB"/>
</dbReference>
<dbReference type="SUPFAM" id="SSF48452">
    <property type="entry name" value="TPR-like"/>
    <property type="match status" value="1"/>
</dbReference>
<sequence length="530" mass="57603">MIISVGFATGEEITDRVIYPEYWYQQGVSEFLLKHYDRALSLLETAIEQDPELSDAWYWRGVVLSALGDDKGSEESIKVAKDLNPMIDEPYKRRVGPLSEISITPVPTPRTIQEDDSPQMVETNIDLSKQPDPTGPDIVITSFEPNVREGNTQLEVKATLINQGYRPTTDFFVTFYTSEDSTVNRDDTAIGYYLVTNLNEGEEKKLTGYFPMDTMTPGTYYIGAIADPANEIMEVSEDNNSKTYPTKITIPDVRSSSYLVSTGTSPFVLEESEGDSRFIISKPDLVVSKITSPQSIKQGESLQVNTTVKNQGNVDAGPFRLSLYLSPDALITEQDREIGSGEVSDLAVGMMRDGSAVINIPDDLSPGTYYLAARVDSGEILSEGNEGNNILFADKMVAVSAPATPTPVQVVLPDLTIPDLSSDAEGERGGIMNVLTSIRNNGGADAGPFVVELYLSRDAALSDEDILIGMGEVSELPAGTQTDGSAPSPIPQNLTPGMYYFGIVIDSEQDVTENDESNNVGFAQNPVTIT</sequence>
<keyword evidence="2 3" id="KW-0802">TPR repeat</keyword>
<reference evidence="5 6" key="1">
    <citation type="submission" date="2018-05" db="EMBL/GenBank/DDBJ databases">
        <title>Draft genome of Methanospirillum stamsii Pt1.</title>
        <authorList>
            <person name="Dueholm M.S."/>
            <person name="Nielsen P.H."/>
            <person name="Bakmann L.F."/>
            <person name="Otzen D.E."/>
        </authorList>
    </citation>
    <scope>NUCLEOTIDE SEQUENCE [LARGE SCALE GENOMIC DNA]</scope>
    <source>
        <strain evidence="5 6">Pt1</strain>
    </source>
</reference>
<dbReference type="GeneID" id="97610881"/>
<feature type="domain" description="CARDB" evidence="4">
    <location>
        <begin position="136"/>
        <end position="243"/>
    </location>
</feature>
<dbReference type="SMART" id="SM00028">
    <property type="entry name" value="TPR"/>
    <property type="match status" value="2"/>
</dbReference>
<protein>
    <recommendedName>
        <fullName evidence="4">CARDB domain-containing protein</fullName>
    </recommendedName>
</protein>
<proteinExistence type="predicted"/>
<evidence type="ECO:0000256" key="3">
    <source>
        <dbReference type="PROSITE-ProRule" id="PRU00339"/>
    </source>
</evidence>
<feature type="repeat" description="TPR" evidence="3">
    <location>
        <begin position="20"/>
        <end position="53"/>
    </location>
</feature>
<name>A0A2V2NFR8_9EURY</name>
<feature type="domain" description="CARDB" evidence="4">
    <location>
        <begin position="413"/>
        <end position="520"/>
    </location>
</feature>
<evidence type="ECO:0000256" key="1">
    <source>
        <dbReference type="ARBA" id="ARBA00022737"/>
    </source>
</evidence>
<gene>
    <name evidence="5" type="ORF">DLD82_05290</name>
</gene>
<dbReference type="PROSITE" id="PS50005">
    <property type="entry name" value="TPR"/>
    <property type="match status" value="1"/>
</dbReference>
<evidence type="ECO:0000313" key="5">
    <source>
        <dbReference type="EMBL" id="PWR75208.1"/>
    </source>
</evidence>
<dbReference type="Pfam" id="PF07705">
    <property type="entry name" value="CARDB"/>
    <property type="match status" value="3"/>
</dbReference>
<dbReference type="Pfam" id="PF07719">
    <property type="entry name" value="TPR_2"/>
    <property type="match status" value="1"/>
</dbReference>
<dbReference type="InterPro" id="IPR013783">
    <property type="entry name" value="Ig-like_fold"/>
</dbReference>
<comment type="caution">
    <text evidence="5">The sequence shown here is derived from an EMBL/GenBank/DDBJ whole genome shotgun (WGS) entry which is preliminary data.</text>
</comment>
<dbReference type="RefSeq" id="WP_109940071.1">
    <property type="nucleotide sequence ID" value="NZ_CP176366.1"/>
</dbReference>
<keyword evidence="6" id="KW-1185">Reference proteome</keyword>
<evidence type="ECO:0000256" key="2">
    <source>
        <dbReference type="ARBA" id="ARBA00022803"/>
    </source>
</evidence>
<dbReference type="Gene3D" id="2.60.40.10">
    <property type="entry name" value="Immunoglobulins"/>
    <property type="match status" value="3"/>
</dbReference>
<dbReference type="Gene3D" id="1.25.40.10">
    <property type="entry name" value="Tetratricopeptide repeat domain"/>
    <property type="match status" value="1"/>
</dbReference>
<evidence type="ECO:0000313" key="6">
    <source>
        <dbReference type="Proteomes" id="UP000245934"/>
    </source>
</evidence>